<organism evidence="5 6">
    <name type="scientific">Sinanodonta woodiana</name>
    <name type="common">Chinese pond mussel</name>
    <name type="synonym">Anodonta woodiana</name>
    <dbReference type="NCBI Taxonomy" id="1069815"/>
    <lineage>
        <taxon>Eukaryota</taxon>
        <taxon>Metazoa</taxon>
        <taxon>Spiralia</taxon>
        <taxon>Lophotrochozoa</taxon>
        <taxon>Mollusca</taxon>
        <taxon>Bivalvia</taxon>
        <taxon>Autobranchia</taxon>
        <taxon>Heteroconchia</taxon>
        <taxon>Palaeoheterodonta</taxon>
        <taxon>Unionida</taxon>
        <taxon>Unionoidea</taxon>
        <taxon>Unionidae</taxon>
        <taxon>Unioninae</taxon>
        <taxon>Sinanodonta</taxon>
    </lineage>
</organism>
<sequence>MTQCPKLTNRTAGVITADTLSDLTVSTNNRTVGTTVNVSCTTSLNYYLTGDVTFTCQSNGQWNYKIAPKCQLKQSTSAPGINDLSNESKILIGVVVPVAVIVIIVLIILIVCVCRAKRSDGYKDRSHIRKRDPVPLSHFSQREYQSRPYVIESDIHKDYTTSVTRFQPPPYRYRYPDYFERSPAPTAYKKRELWTTPSNDYSIYSRTNEAMDPIRSRDIHDLPYMLEPESRLTKKPYVGEWVSRSTSGDLDLDEFNSDALRHGRDPLLWRNSYSNWGHDDRIDSKP</sequence>
<dbReference type="InterPro" id="IPR035976">
    <property type="entry name" value="Sushi/SCR/CCP_sf"/>
</dbReference>
<evidence type="ECO:0000256" key="2">
    <source>
        <dbReference type="PROSITE-ProRule" id="PRU00302"/>
    </source>
</evidence>
<evidence type="ECO:0000259" key="4">
    <source>
        <dbReference type="PROSITE" id="PS50923"/>
    </source>
</evidence>
<dbReference type="EMBL" id="JBJQND010000002">
    <property type="protein sequence ID" value="KAL3887154.1"/>
    <property type="molecule type" value="Genomic_DNA"/>
</dbReference>
<dbReference type="PROSITE" id="PS50923">
    <property type="entry name" value="SUSHI"/>
    <property type="match status" value="1"/>
</dbReference>
<dbReference type="InterPro" id="IPR000436">
    <property type="entry name" value="Sushi_SCR_CCP_dom"/>
</dbReference>
<keyword evidence="1" id="KW-1015">Disulfide bond</keyword>
<accession>A0ABD3XLN0</accession>
<reference evidence="5 6" key="1">
    <citation type="submission" date="2024-11" db="EMBL/GenBank/DDBJ databases">
        <title>Chromosome-level genome assembly of the freshwater bivalve Anodonta woodiana.</title>
        <authorList>
            <person name="Chen X."/>
        </authorList>
    </citation>
    <scope>NUCLEOTIDE SEQUENCE [LARGE SCALE GENOMIC DNA]</scope>
    <source>
        <strain evidence="5">MN2024</strain>
        <tissue evidence="5">Gills</tissue>
    </source>
</reference>
<evidence type="ECO:0000256" key="1">
    <source>
        <dbReference type="ARBA" id="ARBA00023157"/>
    </source>
</evidence>
<evidence type="ECO:0000256" key="3">
    <source>
        <dbReference type="SAM" id="Phobius"/>
    </source>
</evidence>
<evidence type="ECO:0000313" key="6">
    <source>
        <dbReference type="Proteomes" id="UP001634394"/>
    </source>
</evidence>
<proteinExistence type="predicted"/>
<dbReference type="SMART" id="SM00032">
    <property type="entry name" value="CCP"/>
    <property type="match status" value="1"/>
</dbReference>
<evidence type="ECO:0000313" key="5">
    <source>
        <dbReference type="EMBL" id="KAL3887154.1"/>
    </source>
</evidence>
<keyword evidence="3" id="KW-0812">Transmembrane</keyword>
<dbReference type="Pfam" id="PF00084">
    <property type="entry name" value="Sushi"/>
    <property type="match status" value="1"/>
</dbReference>
<dbReference type="CDD" id="cd00033">
    <property type="entry name" value="CCP"/>
    <property type="match status" value="1"/>
</dbReference>
<dbReference type="Proteomes" id="UP001634394">
    <property type="component" value="Unassembled WGS sequence"/>
</dbReference>
<comment type="caution">
    <text evidence="5">The sequence shown here is derived from an EMBL/GenBank/DDBJ whole genome shotgun (WGS) entry which is preliminary data.</text>
</comment>
<protein>
    <recommendedName>
        <fullName evidence="4">Sushi domain-containing protein</fullName>
    </recommendedName>
</protein>
<feature type="domain" description="Sushi" evidence="4">
    <location>
        <begin position="2"/>
        <end position="72"/>
    </location>
</feature>
<dbReference type="Gene3D" id="2.10.70.10">
    <property type="entry name" value="Complement Module, domain 1"/>
    <property type="match status" value="1"/>
</dbReference>
<feature type="transmembrane region" description="Helical" evidence="3">
    <location>
        <begin position="90"/>
        <end position="113"/>
    </location>
</feature>
<keyword evidence="3" id="KW-0472">Membrane</keyword>
<name>A0ABD3XLN0_SINWO</name>
<comment type="caution">
    <text evidence="2">Lacks conserved residue(s) required for the propagation of feature annotation.</text>
</comment>
<keyword evidence="6" id="KW-1185">Reference proteome</keyword>
<dbReference type="SUPFAM" id="SSF57535">
    <property type="entry name" value="Complement control module/SCR domain"/>
    <property type="match status" value="1"/>
</dbReference>
<gene>
    <name evidence="5" type="ORF">ACJMK2_027106</name>
</gene>
<dbReference type="AlphaFoldDB" id="A0ABD3XLN0"/>
<keyword evidence="3" id="KW-1133">Transmembrane helix</keyword>
<keyword evidence="2" id="KW-0768">Sushi</keyword>